<reference evidence="7 8" key="1">
    <citation type="journal article" date="2015" name="Genome Announc.">
        <title>Draft Genome of the Euendolithic (true boring) Cyanobacterium Mastigocoleus testarum strain BC008.</title>
        <authorList>
            <person name="Guida B.S."/>
            <person name="Garcia-Pichel F."/>
        </authorList>
    </citation>
    <scope>NUCLEOTIDE SEQUENCE [LARGE SCALE GENOMIC DNA]</scope>
    <source>
        <strain evidence="7 8">BC008</strain>
    </source>
</reference>
<dbReference type="InterPro" id="IPR036188">
    <property type="entry name" value="FAD/NAD-bd_sf"/>
</dbReference>
<evidence type="ECO:0000256" key="3">
    <source>
        <dbReference type="ARBA" id="ARBA00022827"/>
    </source>
</evidence>
<keyword evidence="3" id="KW-0274">FAD</keyword>
<organism evidence="7 8">
    <name type="scientific">Mastigocoleus testarum BC008</name>
    <dbReference type="NCBI Taxonomy" id="371196"/>
    <lineage>
        <taxon>Bacteria</taxon>
        <taxon>Bacillati</taxon>
        <taxon>Cyanobacteriota</taxon>
        <taxon>Cyanophyceae</taxon>
        <taxon>Nostocales</taxon>
        <taxon>Hapalosiphonaceae</taxon>
        <taxon>Mastigocoleus</taxon>
    </lineage>
</organism>
<evidence type="ECO:0000259" key="5">
    <source>
        <dbReference type="Pfam" id="PF00732"/>
    </source>
</evidence>
<dbReference type="Pfam" id="PF05199">
    <property type="entry name" value="GMC_oxred_C"/>
    <property type="match status" value="1"/>
</dbReference>
<gene>
    <name evidence="7" type="ORF">BC008_17520</name>
</gene>
<dbReference type="PANTHER" id="PTHR46056">
    <property type="entry name" value="LONG-CHAIN-ALCOHOL OXIDASE"/>
    <property type="match status" value="1"/>
</dbReference>
<comment type="caution">
    <text evidence="7">The sequence shown here is derived from an EMBL/GenBank/DDBJ whole genome shotgun (WGS) entry which is preliminary data.</text>
</comment>
<keyword evidence="4" id="KW-0560">Oxidoreductase</keyword>
<dbReference type="InterPro" id="IPR007867">
    <property type="entry name" value="GMC_OxRtase_C"/>
</dbReference>
<dbReference type="OrthoDB" id="9787779at2"/>
<dbReference type="EMBL" id="LMTZ01000122">
    <property type="protein sequence ID" value="KST64431.1"/>
    <property type="molecule type" value="Genomic_DNA"/>
</dbReference>
<dbReference type="Pfam" id="PF00732">
    <property type="entry name" value="GMC_oxred_N"/>
    <property type="match status" value="1"/>
</dbReference>
<dbReference type="SUPFAM" id="SSF51905">
    <property type="entry name" value="FAD/NAD(P)-binding domain"/>
    <property type="match status" value="1"/>
</dbReference>
<keyword evidence="2" id="KW-0285">Flavoprotein</keyword>
<feature type="domain" description="Glucose-methanol-choline oxidoreductase N-terminal" evidence="5">
    <location>
        <begin position="8"/>
        <end position="308"/>
    </location>
</feature>
<evidence type="ECO:0000313" key="8">
    <source>
        <dbReference type="Proteomes" id="UP000053372"/>
    </source>
</evidence>
<dbReference type="Proteomes" id="UP000053372">
    <property type="component" value="Unassembled WGS sequence"/>
</dbReference>
<sequence>MNNTHYDVIIIGTGAGGATIARKLAPSGKRILVLERGNFLPREKANWDSRKIFHNKCYRNSELWYDKNGKSFYPMTHYYVGGNTKFYGSALFRMRERDFERVEHEDGISPEWSLKYRDFAPYYTEGEELYVVHGKRGFDPTEPPSTEDYPFEAISHEPFVQKIHNALKYKDLHPFPLPLGIKLNEADPVFSGCIRCETCDGFPCLLDAKADADIIGIRPVMTNENLTLMTGAKVSRLYTNASGREVTGVEVEVDSENERQKLIFNADIVVVACGAVNSALLLLKSANDQHPKGLANSSDLVGRNYMAHKFGVVMSLCVRPNPTIFQKTLALNDFYWGEQDFPYPMGSVQLLGNVAKDRIIADGPPFMADFIAEAIAKNSSAWLLMTEDLPSLNNRVRVQGDKIFLDYTNNNETAFNRLIKRWIKVLKSIENPTSKLLPALHIPKKMTIEHVAHQCGTCRFGEDPKTSVLDLNCRTHDIDNLYIVDGSFFPSSSAVNPSLTIIANALRVGEHLLERIGNG</sequence>
<proteinExistence type="inferred from homology"/>
<keyword evidence="8" id="KW-1185">Reference proteome</keyword>
<dbReference type="PANTHER" id="PTHR46056:SF12">
    <property type="entry name" value="LONG-CHAIN-ALCOHOL OXIDASE"/>
    <property type="match status" value="1"/>
</dbReference>
<dbReference type="Gene3D" id="3.50.50.60">
    <property type="entry name" value="FAD/NAD(P)-binding domain"/>
    <property type="match status" value="2"/>
</dbReference>
<evidence type="ECO:0000313" key="7">
    <source>
        <dbReference type="EMBL" id="KST64431.1"/>
    </source>
</evidence>
<dbReference type="GO" id="GO:0050660">
    <property type="term" value="F:flavin adenine dinucleotide binding"/>
    <property type="evidence" value="ECO:0007669"/>
    <property type="project" value="InterPro"/>
</dbReference>
<dbReference type="InterPro" id="IPR000172">
    <property type="entry name" value="GMC_OxRdtase_N"/>
</dbReference>
<evidence type="ECO:0000256" key="2">
    <source>
        <dbReference type="ARBA" id="ARBA00022630"/>
    </source>
</evidence>
<dbReference type="AlphaFoldDB" id="A0A0V7ZJN8"/>
<dbReference type="RefSeq" id="WP_027843614.1">
    <property type="nucleotide sequence ID" value="NZ_LMTZ01000122.1"/>
</dbReference>
<evidence type="ECO:0000259" key="6">
    <source>
        <dbReference type="Pfam" id="PF05199"/>
    </source>
</evidence>
<comment type="similarity">
    <text evidence="1">Belongs to the GMC oxidoreductase family.</text>
</comment>
<name>A0A0V7ZJN8_9CYAN</name>
<feature type="domain" description="Glucose-methanol-choline oxidoreductase C-terminal" evidence="6">
    <location>
        <begin position="447"/>
        <end position="505"/>
    </location>
</feature>
<evidence type="ECO:0000256" key="4">
    <source>
        <dbReference type="ARBA" id="ARBA00023002"/>
    </source>
</evidence>
<dbReference type="GO" id="GO:0016614">
    <property type="term" value="F:oxidoreductase activity, acting on CH-OH group of donors"/>
    <property type="evidence" value="ECO:0007669"/>
    <property type="project" value="InterPro"/>
</dbReference>
<evidence type="ECO:0000256" key="1">
    <source>
        <dbReference type="ARBA" id="ARBA00010790"/>
    </source>
</evidence>
<accession>A0A0V7ZJN8</accession>
<protein>
    <submittedName>
        <fullName evidence="7">Dehydrogenase</fullName>
    </submittedName>
</protein>